<proteinExistence type="predicted"/>
<comment type="caution">
    <text evidence="1">The sequence shown here is derived from an EMBL/GenBank/DDBJ whole genome shotgun (WGS) entry which is preliminary data.</text>
</comment>
<protein>
    <submittedName>
        <fullName evidence="1">Uncharacterized protein</fullName>
    </submittedName>
</protein>
<reference evidence="1" key="1">
    <citation type="submission" date="2021-05" db="EMBL/GenBank/DDBJ databases">
        <title>First report of NDM-5 and VEB-6 producing Proteus mirabilis isolated from blood of a sepsis patient in Kolkata, India.</title>
        <authorList>
            <person name="Halder G."/>
            <person name="Chaudhuri B."/>
            <person name="Dutta S."/>
        </authorList>
    </citation>
    <scope>NUCLEOTIDE SEQUENCE [LARGE SCALE GENOMIC DNA]</scope>
    <source>
        <strain evidence="1">7049</strain>
    </source>
</reference>
<gene>
    <name evidence="1" type="ORF">I3679_002330</name>
</gene>
<accession>A0ABD5LUA3</accession>
<dbReference type="EMBL" id="JADQCH020000001">
    <property type="protein sequence ID" value="MEY2343607.1"/>
    <property type="molecule type" value="Genomic_DNA"/>
</dbReference>
<evidence type="ECO:0000313" key="1">
    <source>
        <dbReference type="EMBL" id="MEY2343607.1"/>
    </source>
</evidence>
<sequence>MADTVPGVALPNLLNARVLSGTVTDGLPLTAIYKFFPLPNGISPLLFLFCN</sequence>
<organism evidence="1">
    <name type="scientific">Proteus mirabilis</name>
    <dbReference type="NCBI Taxonomy" id="584"/>
    <lineage>
        <taxon>Bacteria</taxon>
        <taxon>Pseudomonadati</taxon>
        <taxon>Pseudomonadota</taxon>
        <taxon>Gammaproteobacteria</taxon>
        <taxon>Enterobacterales</taxon>
        <taxon>Morganellaceae</taxon>
        <taxon>Proteus</taxon>
    </lineage>
</organism>
<name>A0ABD5LUA3_PROMI</name>
<dbReference type="AlphaFoldDB" id="A0ABD5LUA3"/>